<dbReference type="GO" id="GO:0016788">
    <property type="term" value="F:hydrolase activity, acting on ester bonds"/>
    <property type="evidence" value="ECO:0007669"/>
    <property type="project" value="InterPro"/>
</dbReference>
<dbReference type="OrthoDB" id="1600564at2759"/>
<protein>
    <recommendedName>
        <fullName evidence="11">GDSL esterase/lipase</fullName>
    </recommendedName>
</protein>
<dbReference type="Proteomes" id="UP000639772">
    <property type="component" value="Chromosome 1"/>
</dbReference>
<accession>A0A835SHK9</accession>
<dbReference type="PANTHER" id="PTHR45650:SF8">
    <property type="entry name" value="GDSL ESTERASE_LIPASE"/>
    <property type="match status" value="1"/>
</dbReference>
<evidence type="ECO:0000256" key="2">
    <source>
        <dbReference type="ARBA" id="ARBA00008668"/>
    </source>
</evidence>
<evidence type="ECO:0000256" key="3">
    <source>
        <dbReference type="ARBA" id="ARBA00022525"/>
    </source>
</evidence>
<feature type="signal peptide" evidence="8">
    <location>
        <begin position="1"/>
        <end position="30"/>
    </location>
</feature>
<comment type="similarity">
    <text evidence="2">Belongs to the 'GDSL' lipolytic enzyme family.</text>
</comment>
<name>A0A835SHK9_VANPL</name>
<dbReference type="InterPro" id="IPR051238">
    <property type="entry name" value="GDSL_esterase/lipase"/>
</dbReference>
<sequence length="367" mass="39876">MERMSSRNGSGFMALLAVLLPSILSVLAAAQGISMFVFGDSLVDDGNNNLLDSIAKANYYPYGIDFSQGATGRFSDGKTTIDDVLCDLLGIPYLPPYTAPGLNGTQLLGGVNYASAAAGILEETGQHLGERFPLNQQVLNFESNLSQLRALLGEDIRGYLARSIAIMVLGSNDYINNYLLPSLYSSSEEYTPEEFANLLINSYRRQILALHSLGLRKFLLAGIGPLGCTPNQRFWGEAQPDQCIDQVNAIVGLFNRGLRSEVEQLNINHSGAIFSYGNTYAAIDDVLNNPANYGFTVVEKACCGIDLGSQAQITCLPFTSPCENRTEYVFWDSFHPTTAVGSIIAQRAYSGPPSDCYPINVQQMVQI</sequence>
<evidence type="ECO:0000256" key="4">
    <source>
        <dbReference type="ARBA" id="ARBA00022729"/>
    </source>
</evidence>
<organism evidence="9 10">
    <name type="scientific">Vanilla planifolia</name>
    <name type="common">Vanilla</name>
    <dbReference type="NCBI Taxonomy" id="51239"/>
    <lineage>
        <taxon>Eukaryota</taxon>
        <taxon>Viridiplantae</taxon>
        <taxon>Streptophyta</taxon>
        <taxon>Embryophyta</taxon>
        <taxon>Tracheophyta</taxon>
        <taxon>Spermatophyta</taxon>
        <taxon>Magnoliopsida</taxon>
        <taxon>Liliopsida</taxon>
        <taxon>Asparagales</taxon>
        <taxon>Orchidaceae</taxon>
        <taxon>Vanilloideae</taxon>
        <taxon>Vanilleae</taxon>
        <taxon>Vanilla</taxon>
    </lineage>
</organism>
<dbReference type="InterPro" id="IPR036514">
    <property type="entry name" value="SGNH_hydro_sf"/>
</dbReference>
<dbReference type="InterPro" id="IPR035669">
    <property type="entry name" value="SGNH_plant_lipase-like"/>
</dbReference>
<dbReference type="GO" id="GO:0016042">
    <property type="term" value="P:lipid catabolic process"/>
    <property type="evidence" value="ECO:0007669"/>
    <property type="project" value="UniProtKB-KW"/>
</dbReference>
<dbReference type="AlphaFoldDB" id="A0A835SHK9"/>
<gene>
    <name evidence="9" type="ORF">HPP92_004074</name>
</gene>
<dbReference type="GO" id="GO:0005576">
    <property type="term" value="C:extracellular region"/>
    <property type="evidence" value="ECO:0007669"/>
    <property type="project" value="UniProtKB-SubCell"/>
</dbReference>
<evidence type="ECO:0000256" key="5">
    <source>
        <dbReference type="ARBA" id="ARBA00022801"/>
    </source>
</evidence>
<comment type="caution">
    <text evidence="9">The sequence shown here is derived from an EMBL/GenBank/DDBJ whole genome shotgun (WGS) entry which is preliminary data.</text>
</comment>
<comment type="subcellular location">
    <subcellularLocation>
        <location evidence="1">Secreted</location>
    </subcellularLocation>
</comment>
<proteinExistence type="inferred from homology"/>
<keyword evidence="6" id="KW-0442">Lipid degradation</keyword>
<evidence type="ECO:0000256" key="1">
    <source>
        <dbReference type="ARBA" id="ARBA00004613"/>
    </source>
</evidence>
<dbReference type="InterPro" id="IPR001087">
    <property type="entry name" value="GDSL"/>
</dbReference>
<evidence type="ECO:0000313" key="9">
    <source>
        <dbReference type="EMBL" id="KAG0504002.1"/>
    </source>
</evidence>
<reference evidence="9 10" key="1">
    <citation type="journal article" date="2020" name="Nat. Food">
        <title>A phased Vanilla planifolia genome enables genetic improvement of flavour and production.</title>
        <authorList>
            <person name="Hasing T."/>
            <person name="Tang H."/>
            <person name="Brym M."/>
            <person name="Khazi F."/>
            <person name="Huang T."/>
            <person name="Chambers A.H."/>
        </authorList>
    </citation>
    <scope>NUCLEOTIDE SEQUENCE [LARGE SCALE GENOMIC DNA]</scope>
    <source>
        <tissue evidence="9">Leaf</tissue>
    </source>
</reference>
<dbReference type="Gene3D" id="3.40.50.1110">
    <property type="entry name" value="SGNH hydrolase"/>
    <property type="match status" value="1"/>
</dbReference>
<evidence type="ECO:0000256" key="6">
    <source>
        <dbReference type="ARBA" id="ARBA00022963"/>
    </source>
</evidence>
<keyword evidence="3" id="KW-0964">Secreted</keyword>
<evidence type="ECO:0008006" key="11">
    <source>
        <dbReference type="Google" id="ProtNLM"/>
    </source>
</evidence>
<dbReference type="CDD" id="cd01837">
    <property type="entry name" value="SGNH_plant_lipase_like"/>
    <property type="match status" value="1"/>
</dbReference>
<evidence type="ECO:0000313" key="10">
    <source>
        <dbReference type="Proteomes" id="UP000639772"/>
    </source>
</evidence>
<keyword evidence="4 8" id="KW-0732">Signal</keyword>
<dbReference type="PANTHER" id="PTHR45650">
    <property type="entry name" value="GDSL-LIKE LIPASE/ACYLHYDROLASE-RELATED"/>
    <property type="match status" value="1"/>
</dbReference>
<evidence type="ECO:0000256" key="8">
    <source>
        <dbReference type="SAM" id="SignalP"/>
    </source>
</evidence>
<dbReference type="EMBL" id="JADCNM010000001">
    <property type="protein sequence ID" value="KAG0504002.1"/>
    <property type="molecule type" value="Genomic_DNA"/>
</dbReference>
<keyword evidence="7" id="KW-0443">Lipid metabolism</keyword>
<feature type="chain" id="PRO_5033003416" description="GDSL esterase/lipase" evidence="8">
    <location>
        <begin position="31"/>
        <end position="367"/>
    </location>
</feature>
<keyword evidence="5" id="KW-0378">Hydrolase</keyword>
<evidence type="ECO:0000256" key="7">
    <source>
        <dbReference type="ARBA" id="ARBA00023098"/>
    </source>
</evidence>
<dbReference type="Pfam" id="PF00657">
    <property type="entry name" value="Lipase_GDSL"/>
    <property type="match status" value="1"/>
</dbReference>